<sequence length="81" mass="9481">MDIASKHDSVRTADALVVSRTAFIEHLQAVDKALKVFVEAEMFNINTTKYRRRELINVSNRFSQLYWDLMHELVEARDRGI</sequence>
<proteinExistence type="predicted"/>
<dbReference type="EMBL" id="JASZYV010000001">
    <property type="protein sequence ID" value="MDM0044009.1"/>
    <property type="molecule type" value="Genomic_DNA"/>
</dbReference>
<name>A0ABT7N7T4_9BURK</name>
<keyword evidence="2" id="KW-1185">Reference proteome</keyword>
<gene>
    <name evidence="1" type="ORF">QTH91_05910</name>
</gene>
<dbReference type="Proteomes" id="UP001174908">
    <property type="component" value="Unassembled WGS sequence"/>
</dbReference>
<organism evidence="1 2">
    <name type="scientific">Variovorax dokdonensis</name>
    <dbReference type="NCBI Taxonomy" id="344883"/>
    <lineage>
        <taxon>Bacteria</taxon>
        <taxon>Pseudomonadati</taxon>
        <taxon>Pseudomonadota</taxon>
        <taxon>Betaproteobacteria</taxon>
        <taxon>Burkholderiales</taxon>
        <taxon>Comamonadaceae</taxon>
        <taxon>Variovorax</taxon>
    </lineage>
</organism>
<dbReference type="RefSeq" id="WP_286659076.1">
    <property type="nucleotide sequence ID" value="NZ_JASZYV010000001.1"/>
</dbReference>
<reference evidence="1" key="1">
    <citation type="submission" date="2023-06" db="EMBL/GenBank/DDBJ databases">
        <authorList>
            <person name="Jiang Y."/>
            <person name="Liu Q."/>
        </authorList>
    </citation>
    <scope>NUCLEOTIDE SEQUENCE</scope>
    <source>
        <strain evidence="1">CGMCC 1.12089</strain>
    </source>
</reference>
<evidence type="ECO:0008006" key="3">
    <source>
        <dbReference type="Google" id="ProtNLM"/>
    </source>
</evidence>
<evidence type="ECO:0000313" key="1">
    <source>
        <dbReference type="EMBL" id="MDM0044009.1"/>
    </source>
</evidence>
<protein>
    <recommendedName>
        <fullName evidence="3">Cyclic nucleotide-binding domain-containing protein</fullName>
    </recommendedName>
</protein>
<comment type="caution">
    <text evidence="1">The sequence shown here is derived from an EMBL/GenBank/DDBJ whole genome shotgun (WGS) entry which is preliminary data.</text>
</comment>
<evidence type="ECO:0000313" key="2">
    <source>
        <dbReference type="Proteomes" id="UP001174908"/>
    </source>
</evidence>
<accession>A0ABT7N7T4</accession>